<evidence type="ECO:0000313" key="2">
    <source>
        <dbReference type="Proteomes" id="UP000188268"/>
    </source>
</evidence>
<gene>
    <name evidence="1" type="ORF">CCACVL1_24975</name>
</gene>
<organism evidence="1 2">
    <name type="scientific">Corchorus capsularis</name>
    <name type="common">Jute</name>
    <dbReference type="NCBI Taxonomy" id="210143"/>
    <lineage>
        <taxon>Eukaryota</taxon>
        <taxon>Viridiplantae</taxon>
        <taxon>Streptophyta</taxon>
        <taxon>Embryophyta</taxon>
        <taxon>Tracheophyta</taxon>
        <taxon>Spermatophyta</taxon>
        <taxon>Magnoliopsida</taxon>
        <taxon>eudicotyledons</taxon>
        <taxon>Gunneridae</taxon>
        <taxon>Pentapetalae</taxon>
        <taxon>rosids</taxon>
        <taxon>malvids</taxon>
        <taxon>Malvales</taxon>
        <taxon>Malvaceae</taxon>
        <taxon>Grewioideae</taxon>
        <taxon>Apeibeae</taxon>
        <taxon>Corchorus</taxon>
    </lineage>
</organism>
<comment type="caution">
    <text evidence="1">The sequence shown here is derived from an EMBL/GenBank/DDBJ whole genome shotgun (WGS) entry which is preliminary data.</text>
</comment>
<dbReference type="Proteomes" id="UP000188268">
    <property type="component" value="Unassembled WGS sequence"/>
</dbReference>
<protein>
    <submittedName>
        <fullName evidence="1">Uncharacterized protein</fullName>
    </submittedName>
</protein>
<reference evidence="1 2" key="1">
    <citation type="submission" date="2013-09" db="EMBL/GenBank/DDBJ databases">
        <title>Corchorus capsularis genome sequencing.</title>
        <authorList>
            <person name="Alam M."/>
            <person name="Haque M.S."/>
            <person name="Islam M.S."/>
            <person name="Emdad E.M."/>
            <person name="Islam M.M."/>
            <person name="Ahmed B."/>
            <person name="Halim A."/>
            <person name="Hossen Q.M.M."/>
            <person name="Hossain M.Z."/>
            <person name="Ahmed R."/>
            <person name="Khan M.M."/>
            <person name="Islam R."/>
            <person name="Rashid M.M."/>
            <person name="Khan S.A."/>
            <person name="Rahman M.S."/>
            <person name="Alam M."/>
        </authorList>
    </citation>
    <scope>NUCLEOTIDE SEQUENCE [LARGE SCALE GENOMIC DNA]</scope>
    <source>
        <strain evidence="2">cv. CVL-1</strain>
        <tissue evidence="1">Whole seedling</tissue>
    </source>
</reference>
<dbReference type="Gramene" id="OMO59230">
    <property type="protein sequence ID" value="OMO59230"/>
    <property type="gene ID" value="CCACVL1_24975"/>
</dbReference>
<sequence>MELQVEKASLELDILKGNLKMKMIKVTLRCTASKEHCGSGY</sequence>
<dbReference type="EMBL" id="AWWV01014005">
    <property type="protein sequence ID" value="OMO59230.1"/>
    <property type="molecule type" value="Genomic_DNA"/>
</dbReference>
<proteinExistence type="predicted"/>
<dbReference type="AlphaFoldDB" id="A0A1R3GMJ6"/>
<keyword evidence="2" id="KW-1185">Reference proteome</keyword>
<accession>A0A1R3GMJ6</accession>
<name>A0A1R3GMJ6_COCAP</name>
<evidence type="ECO:0000313" key="1">
    <source>
        <dbReference type="EMBL" id="OMO59230.1"/>
    </source>
</evidence>